<feature type="transmembrane region" description="Helical" evidence="10">
    <location>
        <begin position="494"/>
        <end position="515"/>
    </location>
</feature>
<dbReference type="InterPro" id="IPR036770">
    <property type="entry name" value="Ankyrin_rpt-contain_sf"/>
</dbReference>
<dbReference type="Pfam" id="PF00023">
    <property type="entry name" value="Ank"/>
    <property type="match status" value="1"/>
</dbReference>
<feature type="transmembrane region" description="Helical" evidence="10">
    <location>
        <begin position="535"/>
        <end position="556"/>
    </location>
</feature>
<dbReference type="AlphaFoldDB" id="A0A5S6QD70"/>
<dbReference type="Pfam" id="PF08344">
    <property type="entry name" value="TRP_2"/>
    <property type="match status" value="1"/>
</dbReference>
<feature type="transmembrane region" description="Helical" evidence="10">
    <location>
        <begin position="347"/>
        <end position="364"/>
    </location>
</feature>
<keyword evidence="7" id="KW-0406">Ion transport</keyword>
<evidence type="ECO:0000256" key="2">
    <source>
        <dbReference type="ARBA" id="ARBA00022448"/>
    </source>
</evidence>
<keyword evidence="12" id="KW-1185">Reference proteome</keyword>
<keyword evidence="4" id="KW-0677">Repeat</keyword>
<feature type="transmembrane region" description="Helical" evidence="10">
    <location>
        <begin position="376"/>
        <end position="396"/>
    </location>
</feature>
<name>A0A5S6QD70_TRIMR</name>
<dbReference type="Proteomes" id="UP000046395">
    <property type="component" value="Unassembled WGS sequence"/>
</dbReference>
<evidence type="ECO:0000256" key="1">
    <source>
        <dbReference type="ARBA" id="ARBA00004141"/>
    </source>
</evidence>
<dbReference type="WBParaSite" id="TMUE_1000005030.1">
    <property type="protein sequence ID" value="TMUE_1000005030.1"/>
    <property type="gene ID" value="WBGene00289551"/>
</dbReference>
<dbReference type="Pfam" id="PF00520">
    <property type="entry name" value="Ion_trans"/>
    <property type="match status" value="1"/>
</dbReference>
<dbReference type="InterPro" id="IPR005821">
    <property type="entry name" value="Ion_trans_dom"/>
</dbReference>
<evidence type="ECO:0000313" key="13">
    <source>
        <dbReference type="WBParaSite" id="TMUE_1000005030.1"/>
    </source>
</evidence>
<keyword evidence="9" id="KW-0407">Ion channel</keyword>
<dbReference type="InterPro" id="IPR002110">
    <property type="entry name" value="Ankyrin_rpt"/>
</dbReference>
<dbReference type="InterPro" id="IPR013555">
    <property type="entry name" value="TRP_dom"/>
</dbReference>
<dbReference type="PANTHER" id="PTHR10117">
    <property type="entry name" value="TRANSIENT RECEPTOR POTENTIAL CHANNEL"/>
    <property type="match status" value="1"/>
</dbReference>
<evidence type="ECO:0000256" key="7">
    <source>
        <dbReference type="ARBA" id="ARBA00023065"/>
    </source>
</evidence>
<reference evidence="13" key="1">
    <citation type="submission" date="2019-12" db="UniProtKB">
        <authorList>
            <consortium name="WormBaseParasite"/>
        </authorList>
    </citation>
    <scope>IDENTIFICATION</scope>
</reference>
<comment type="subcellular location">
    <subcellularLocation>
        <location evidence="1">Membrane</location>
        <topology evidence="1">Multi-pass membrane protein</topology>
    </subcellularLocation>
</comment>
<dbReference type="Gene3D" id="1.25.40.20">
    <property type="entry name" value="Ankyrin repeat-containing domain"/>
    <property type="match status" value="1"/>
</dbReference>
<dbReference type="GO" id="GO:0015279">
    <property type="term" value="F:store-operated calcium channel activity"/>
    <property type="evidence" value="ECO:0007669"/>
    <property type="project" value="TreeGrafter"/>
</dbReference>
<dbReference type="PANTHER" id="PTHR10117:SF50">
    <property type="entry name" value="ANK_REP_REGION DOMAIN-CONTAINING PROTEIN"/>
    <property type="match status" value="1"/>
</dbReference>
<dbReference type="SMART" id="SM01420">
    <property type="entry name" value="TRP_2"/>
    <property type="match status" value="1"/>
</dbReference>
<protein>
    <submittedName>
        <fullName evidence="13">Transient receptor ion channel domain-containing protein</fullName>
    </submittedName>
</protein>
<feature type="transmembrane region" description="Helical" evidence="10">
    <location>
        <begin position="568"/>
        <end position="587"/>
    </location>
</feature>
<evidence type="ECO:0000256" key="5">
    <source>
        <dbReference type="ARBA" id="ARBA00022989"/>
    </source>
</evidence>
<evidence type="ECO:0000256" key="3">
    <source>
        <dbReference type="ARBA" id="ARBA00022692"/>
    </source>
</evidence>
<evidence type="ECO:0000256" key="10">
    <source>
        <dbReference type="SAM" id="Phobius"/>
    </source>
</evidence>
<keyword evidence="2" id="KW-0813">Transport</keyword>
<dbReference type="GO" id="GO:0007338">
    <property type="term" value="P:single fertilization"/>
    <property type="evidence" value="ECO:0007669"/>
    <property type="project" value="TreeGrafter"/>
</dbReference>
<evidence type="ECO:0000259" key="11">
    <source>
        <dbReference type="SMART" id="SM01420"/>
    </source>
</evidence>
<dbReference type="GO" id="GO:0051480">
    <property type="term" value="P:regulation of cytosolic calcium ion concentration"/>
    <property type="evidence" value="ECO:0007669"/>
    <property type="project" value="TreeGrafter"/>
</dbReference>
<dbReference type="GO" id="GO:0070679">
    <property type="term" value="F:inositol 1,4,5 trisphosphate binding"/>
    <property type="evidence" value="ECO:0007669"/>
    <property type="project" value="TreeGrafter"/>
</dbReference>
<keyword evidence="3 10" id="KW-0812">Transmembrane</keyword>
<feature type="transmembrane region" description="Helical" evidence="10">
    <location>
        <begin position="416"/>
        <end position="434"/>
    </location>
</feature>
<evidence type="ECO:0000256" key="6">
    <source>
        <dbReference type="ARBA" id="ARBA00023043"/>
    </source>
</evidence>
<feature type="domain" description="Transient receptor ion channel" evidence="11">
    <location>
        <begin position="191"/>
        <end position="255"/>
    </location>
</feature>
<evidence type="ECO:0000256" key="9">
    <source>
        <dbReference type="ARBA" id="ARBA00023303"/>
    </source>
</evidence>
<dbReference type="GO" id="GO:0005886">
    <property type="term" value="C:plasma membrane"/>
    <property type="evidence" value="ECO:0007669"/>
    <property type="project" value="TreeGrafter"/>
</dbReference>
<evidence type="ECO:0000256" key="8">
    <source>
        <dbReference type="ARBA" id="ARBA00023136"/>
    </source>
</evidence>
<keyword evidence="6" id="KW-0040">ANK repeat</keyword>
<dbReference type="SUPFAM" id="SSF48403">
    <property type="entry name" value="Ankyrin repeat"/>
    <property type="match status" value="1"/>
</dbReference>
<dbReference type="SMART" id="SM00248">
    <property type="entry name" value="ANK"/>
    <property type="match status" value="2"/>
</dbReference>
<dbReference type="InterPro" id="IPR002153">
    <property type="entry name" value="TRPC_channel"/>
</dbReference>
<keyword evidence="5 10" id="KW-1133">Transmembrane helix</keyword>
<feature type="transmembrane region" description="Helical" evidence="10">
    <location>
        <begin position="623"/>
        <end position="643"/>
    </location>
</feature>
<proteinExistence type="predicted"/>
<evidence type="ECO:0000313" key="12">
    <source>
        <dbReference type="Proteomes" id="UP000046395"/>
    </source>
</evidence>
<evidence type="ECO:0000256" key="4">
    <source>
        <dbReference type="ARBA" id="ARBA00022737"/>
    </source>
</evidence>
<organism evidence="12 13">
    <name type="scientific">Trichuris muris</name>
    <name type="common">Mouse whipworm</name>
    <dbReference type="NCBI Taxonomy" id="70415"/>
    <lineage>
        <taxon>Eukaryota</taxon>
        <taxon>Metazoa</taxon>
        <taxon>Ecdysozoa</taxon>
        <taxon>Nematoda</taxon>
        <taxon>Enoplea</taxon>
        <taxon>Dorylaimia</taxon>
        <taxon>Trichinellida</taxon>
        <taxon>Trichuridae</taxon>
        <taxon>Trichuris</taxon>
    </lineage>
</organism>
<dbReference type="GO" id="GO:0034703">
    <property type="term" value="C:cation channel complex"/>
    <property type="evidence" value="ECO:0007669"/>
    <property type="project" value="TreeGrafter"/>
</dbReference>
<dbReference type="STRING" id="70415.A0A5S6QD70"/>
<sequence length="766" mass="88890">MRSKEICFNTMRGCSNACQSRFTVNATSWRSALKSSPTCRTLLTQKGQPFSAIGVGKPHVFYLIDMNRVQQLRTLTKIVPKILEVETDDDLTPIMYAMLKRKWKIVNVMASIDRPPSRFKDTILLGILVGDVSAVSIIIRTGEFEMIHEAALFFRNYLTPLMYACHCNHYGMVRMLCQRRYKFPVPHLPNCACKVCVEKLVYGDELFWILTRLGAYEAMCSHAYLLQSRLSDPFRYAFRLSAGLEICKEFDPINADAYDRMARHAGRLPIALLNSCETDDEVTLIFNQTSGLLPDAYTDLPLLRLAVDTKQKEFLSDPICLKMLKKHWMGGWHDWSDVDVCTKAYRILFHTVLYPITSVVYVLSNGDLAVSYDYPVARFVSFVTSYLLFLICLIVLTQHQEVRNLRGPPDSPVKKLMLYYIWSYMGGMFIVLWTDMHRRQWRGLFDAWWRCFDFIQIIIYGFSYCAHRLSVSFNEVYEEPYLHRVHWDTRHPTLVFEMVFTCAAIMSSWRLFYFLQLHRALGPLVISVGRCTKDIFNFVALFILVTFCFALSLSFIMEHYASRESNHVAGFWRQSMALSMKFLYWALYGYLDPERLEQILGKHADNQQGKHFSLHVLGELLVAAYYIVMVVSLLNAMISMMAGSAGEILDRRHAEWSYVRCQVWCEYFEDIRAVPPPICVLQLVINIPTWFCRRLCGSYKKLSMWDVRYTGRNYSTCDRRKYLSLMERVRKRFLARFSLEEISKVKLPAVAGLGVHPAQLRGANLV</sequence>
<keyword evidence="8 10" id="KW-0472">Membrane</keyword>
<accession>A0A5S6QD70</accession>